<dbReference type="EMBL" id="CP118101">
    <property type="protein sequence ID" value="WDH82657.1"/>
    <property type="molecule type" value="Genomic_DNA"/>
</dbReference>
<dbReference type="EMBL" id="CP118108">
    <property type="protein sequence ID" value="WDI00668.1"/>
    <property type="molecule type" value="Genomic_DNA"/>
</dbReference>
<proteinExistence type="predicted"/>
<gene>
    <name evidence="1" type="ORF">PUW23_24980</name>
    <name evidence="2" type="ORF">PUW25_15400</name>
</gene>
<dbReference type="AlphaFoldDB" id="A0AAX3N1Z4"/>
<evidence type="ECO:0000313" key="3">
    <source>
        <dbReference type="Proteomes" id="UP001220962"/>
    </source>
</evidence>
<dbReference type="Proteomes" id="UP001221519">
    <property type="component" value="Chromosome"/>
</dbReference>
<name>A0AAX3N1Z4_9BACL</name>
<protein>
    <submittedName>
        <fullName evidence="1">Uncharacterized protein</fullName>
    </submittedName>
</protein>
<dbReference type="RefSeq" id="WP_047912606.1">
    <property type="nucleotide sequence ID" value="NZ_CP118101.1"/>
</dbReference>
<keyword evidence="4" id="KW-1185">Reference proteome</keyword>
<evidence type="ECO:0000313" key="2">
    <source>
        <dbReference type="EMBL" id="WDI00668.1"/>
    </source>
</evidence>
<dbReference type="Proteomes" id="UP001220962">
    <property type="component" value="Chromosome"/>
</dbReference>
<evidence type="ECO:0000313" key="1">
    <source>
        <dbReference type="EMBL" id="WDH82657.1"/>
    </source>
</evidence>
<organism evidence="1 3">
    <name type="scientific">Paenibacillus urinalis</name>
    <dbReference type="NCBI Taxonomy" id="521520"/>
    <lineage>
        <taxon>Bacteria</taxon>
        <taxon>Bacillati</taxon>
        <taxon>Bacillota</taxon>
        <taxon>Bacilli</taxon>
        <taxon>Bacillales</taxon>
        <taxon>Paenibacillaceae</taxon>
        <taxon>Paenibacillus</taxon>
    </lineage>
</organism>
<accession>A0AAX3N1Z4</accession>
<sequence>MHDFKSIFPALFKYKGQSIESLQDLLRSMVEKAELTEVDDAEKSALFKDIDELHGHILELLHSEEYALSVLMVNYSEVYDEVYKIGENLQGYYPNYPK</sequence>
<evidence type="ECO:0000313" key="4">
    <source>
        <dbReference type="Proteomes" id="UP001221519"/>
    </source>
</evidence>
<reference evidence="1 4" key="1">
    <citation type="submission" date="2023-02" db="EMBL/GenBank/DDBJ databases">
        <title>Pathogen: clinical or host-associated sample.</title>
        <authorList>
            <person name="Hergert J."/>
            <person name="Casey R."/>
            <person name="Wagner J."/>
            <person name="Young E.L."/>
            <person name="Oakeson K.F."/>
        </authorList>
    </citation>
    <scope>NUCLEOTIDE SEQUENCE</scope>
    <source>
        <strain evidence="2 4">2022CK-00829</strain>
        <strain evidence="1">2022CK-00830</strain>
    </source>
</reference>